<reference evidence="1" key="1">
    <citation type="submission" date="2019-03" db="EMBL/GenBank/DDBJ databases">
        <title>Single cell metagenomics reveals metabolic interactions within the superorganism composed of flagellate Streblomastix strix and complex community of Bacteroidetes bacteria on its surface.</title>
        <authorList>
            <person name="Treitli S.C."/>
            <person name="Kolisko M."/>
            <person name="Husnik F."/>
            <person name="Keeling P."/>
            <person name="Hampl V."/>
        </authorList>
    </citation>
    <scope>NUCLEOTIDE SEQUENCE</scope>
    <source>
        <strain evidence="1">STM</strain>
    </source>
</reference>
<protein>
    <recommendedName>
        <fullName evidence="2">Nucleotidyltransferase</fullName>
    </recommendedName>
</protein>
<evidence type="ECO:0000313" key="1">
    <source>
        <dbReference type="EMBL" id="KAA6330611.1"/>
    </source>
</evidence>
<dbReference type="InterPro" id="IPR006116">
    <property type="entry name" value="NT_2-5OAS_ClassI-CCAase"/>
</dbReference>
<dbReference type="GO" id="GO:0016779">
    <property type="term" value="F:nucleotidyltransferase activity"/>
    <property type="evidence" value="ECO:0007669"/>
    <property type="project" value="InterPro"/>
</dbReference>
<dbReference type="SUPFAM" id="SSF81301">
    <property type="entry name" value="Nucleotidyltransferase"/>
    <property type="match status" value="1"/>
</dbReference>
<sequence>MATEITTHLQDVLETHKMSHIDDLLTKYKSKRDEVKEKLEAKYNGGSYAPFNSGSYAKHTAINSKFDLDVVIPFKRNSFSTLEDMFNDVYDFLYGEYKNEATIREQKVSIGIEFYVDEDGDTISLDIVPGRELNADSYPDDDKLNLFVNSQYGLLESKTYIQTNIQAQIEHIKGKSNEREIIRLLKIWKNSNREKYKSFLLELITIKAFDKENILGNLWENLKAVMKYIQDNVTEDSFTLKDPGNSNNDVIETLEKWERQNLSNKMRNILSNIETNSDNINIYFPINEKYKAEEKSAQNIYGIKDNKIIPSIPPNNQRFG</sequence>
<dbReference type="InterPro" id="IPR043519">
    <property type="entry name" value="NT_sf"/>
</dbReference>
<organism evidence="1">
    <name type="scientific">termite gut metagenome</name>
    <dbReference type="NCBI Taxonomy" id="433724"/>
    <lineage>
        <taxon>unclassified sequences</taxon>
        <taxon>metagenomes</taxon>
        <taxon>organismal metagenomes</taxon>
    </lineage>
</organism>
<accession>A0A5J4RCG6</accession>
<dbReference type="AlphaFoldDB" id="A0A5J4RCG6"/>
<dbReference type="Gene3D" id="3.30.460.10">
    <property type="entry name" value="Beta Polymerase, domain 2"/>
    <property type="match status" value="1"/>
</dbReference>
<proteinExistence type="predicted"/>
<evidence type="ECO:0008006" key="2">
    <source>
        <dbReference type="Google" id="ProtNLM"/>
    </source>
</evidence>
<name>A0A5J4RCG6_9ZZZZ</name>
<comment type="caution">
    <text evidence="1">The sequence shown here is derived from an EMBL/GenBank/DDBJ whole genome shotgun (WGS) entry which is preliminary data.</text>
</comment>
<dbReference type="EMBL" id="SNRY01001479">
    <property type="protein sequence ID" value="KAA6330611.1"/>
    <property type="molecule type" value="Genomic_DNA"/>
</dbReference>
<dbReference type="CDD" id="cd05400">
    <property type="entry name" value="NT_2-5OAS_ClassI-CCAase"/>
    <property type="match status" value="1"/>
</dbReference>
<gene>
    <name evidence="1" type="ORF">EZS27_020694</name>
</gene>